<dbReference type="InterPro" id="IPR012349">
    <property type="entry name" value="Split_barrel_FMN-bd"/>
</dbReference>
<protein>
    <submittedName>
        <fullName evidence="2">FMN-binding negative transcriptional regulator</fullName>
    </submittedName>
</protein>
<accession>A0A411E9W4</accession>
<evidence type="ECO:0000313" key="3">
    <source>
        <dbReference type="Proteomes" id="UP000290889"/>
    </source>
</evidence>
<gene>
    <name evidence="2" type="ORF">EQY75_08120</name>
</gene>
<feature type="compositionally biased region" description="Basic and acidic residues" evidence="1">
    <location>
        <begin position="201"/>
        <end position="212"/>
    </location>
</feature>
<proteinExistence type="predicted"/>
<dbReference type="InterPro" id="IPR007396">
    <property type="entry name" value="TR_PAI2-type"/>
</dbReference>
<dbReference type="PIRSF" id="PIRSF010372">
    <property type="entry name" value="PaiB"/>
    <property type="match status" value="1"/>
</dbReference>
<evidence type="ECO:0000313" key="2">
    <source>
        <dbReference type="EMBL" id="QBA64492.1"/>
    </source>
</evidence>
<sequence length="212" mass="24258">MYIPPQYKNENLAEVRDFITAHSFAILVNQSDGKPWATHTPLELGKDEHGNDILIGHIAKANPQWKAFEENPKVLCIFHGPHSYISSSWYKEEEVPTWNYIAVHVYGSISVMTTEEVLNWLHSLVERYEKEEKNPISLENMSSSTLKQVRGVVGFRIRIEEIQAAFKLSQGREEDHSRIIKELQSKSEPGSRQIASIMKNSGKDPAEEIKEN</sequence>
<dbReference type="AlphaFoldDB" id="A0A411E9W4"/>
<feature type="region of interest" description="Disordered" evidence="1">
    <location>
        <begin position="182"/>
        <end position="212"/>
    </location>
</feature>
<keyword evidence="3" id="KW-1185">Reference proteome</keyword>
<dbReference type="Proteomes" id="UP000290889">
    <property type="component" value="Chromosome"/>
</dbReference>
<name>A0A411E9W4_9FLAO</name>
<dbReference type="Gene3D" id="2.30.110.10">
    <property type="entry name" value="Electron Transport, Fmn-binding Protein, Chain A"/>
    <property type="match status" value="1"/>
</dbReference>
<organism evidence="2 3">
    <name type="scientific">Muriicola soli</name>
    <dbReference type="NCBI Taxonomy" id="2507538"/>
    <lineage>
        <taxon>Bacteria</taxon>
        <taxon>Pseudomonadati</taxon>
        <taxon>Bacteroidota</taxon>
        <taxon>Flavobacteriia</taxon>
        <taxon>Flavobacteriales</taxon>
        <taxon>Flavobacteriaceae</taxon>
        <taxon>Muriicola</taxon>
    </lineage>
</organism>
<dbReference type="PANTHER" id="PTHR35802">
    <property type="entry name" value="PROTEASE SYNTHASE AND SPORULATION PROTEIN PAI 2"/>
    <property type="match status" value="1"/>
</dbReference>
<dbReference type="PANTHER" id="PTHR35802:SF1">
    <property type="entry name" value="PROTEASE SYNTHASE AND SPORULATION PROTEIN PAI 2"/>
    <property type="match status" value="1"/>
</dbReference>
<dbReference type="RefSeq" id="WP_129604743.1">
    <property type="nucleotide sequence ID" value="NZ_CP035544.1"/>
</dbReference>
<evidence type="ECO:0000256" key="1">
    <source>
        <dbReference type="SAM" id="MobiDB-lite"/>
    </source>
</evidence>
<dbReference type="SUPFAM" id="SSF50475">
    <property type="entry name" value="FMN-binding split barrel"/>
    <property type="match status" value="1"/>
</dbReference>
<dbReference type="Pfam" id="PF04299">
    <property type="entry name" value="FMN_bind_2"/>
    <property type="match status" value="1"/>
</dbReference>
<dbReference type="OrthoDB" id="9794948at2"/>
<reference evidence="2 3" key="1">
    <citation type="submission" date="2019-01" db="EMBL/GenBank/DDBJ databases">
        <title>Muriicola soli sp. nov., isolated from soil.</title>
        <authorList>
            <person name="Kang H.J."/>
            <person name="Kim S.B."/>
        </authorList>
    </citation>
    <scope>NUCLEOTIDE SEQUENCE [LARGE SCALE GENOMIC DNA]</scope>
    <source>
        <strain evidence="2 3">MMS17-SY002</strain>
    </source>
</reference>
<dbReference type="EMBL" id="CP035544">
    <property type="protein sequence ID" value="QBA64492.1"/>
    <property type="molecule type" value="Genomic_DNA"/>
</dbReference>
<dbReference type="KEGG" id="mur:EQY75_08120"/>